<dbReference type="EMBL" id="JBEDUW010000005">
    <property type="protein sequence ID" value="KAK9930252.1"/>
    <property type="molecule type" value="Genomic_DNA"/>
</dbReference>
<name>A0AAW1X0T9_RUBAR</name>
<evidence type="ECO:0000313" key="3">
    <source>
        <dbReference type="Proteomes" id="UP001457282"/>
    </source>
</evidence>
<dbReference type="Proteomes" id="UP001457282">
    <property type="component" value="Unassembled WGS sequence"/>
</dbReference>
<reference evidence="2 3" key="1">
    <citation type="journal article" date="2023" name="G3 (Bethesda)">
        <title>A chromosome-length genome assembly and annotation of blackberry (Rubus argutus, cv. 'Hillquist').</title>
        <authorList>
            <person name="Bruna T."/>
            <person name="Aryal R."/>
            <person name="Dudchenko O."/>
            <person name="Sargent D.J."/>
            <person name="Mead D."/>
            <person name="Buti M."/>
            <person name="Cavallini A."/>
            <person name="Hytonen T."/>
            <person name="Andres J."/>
            <person name="Pham M."/>
            <person name="Weisz D."/>
            <person name="Mascagni F."/>
            <person name="Usai G."/>
            <person name="Natali L."/>
            <person name="Bassil N."/>
            <person name="Fernandez G.E."/>
            <person name="Lomsadze A."/>
            <person name="Armour M."/>
            <person name="Olukolu B."/>
            <person name="Poorten T."/>
            <person name="Britton C."/>
            <person name="Davik J."/>
            <person name="Ashrafi H."/>
            <person name="Aiden E.L."/>
            <person name="Borodovsky M."/>
            <person name="Worthington M."/>
        </authorList>
    </citation>
    <scope>NUCLEOTIDE SEQUENCE [LARGE SCALE GENOMIC DNA]</scope>
    <source>
        <strain evidence="2">PI 553951</strain>
    </source>
</reference>
<organism evidence="2 3">
    <name type="scientific">Rubus argutus</name>
    <name type="common">Southern blackberry</name>
    <dbReference type="NCBI Taxonomy" id="59490"/>
    <lineage>
        <taxon>Eukaryota</taxon>
        <taxon>Viridiplantae</taxon>
        <taxon>Streptophyta</taxon>
        <taxon>Embryophyta</taxon>
        <taxon>Tracheophyta</taxon>
        <taxon>Spermatophyta</taxon>
        <taxon>Magnoliopsida</taxon>
        <taxon>eudicotyledons</taxon>
        <taxon>Gunneridae</taxon>
        <taxon>Pentapetalae</taxon>
        <taxon>rosids</taxon>
        <taxon>fabids</taxon>
        <taxon>Rosales</taxon>
        <taxon>Rosaceae</taxon>
        <taxon>Rosoideae</taxon>
        <taxon>Rosoideae incertae sedis</taxon>
        <taxon>Rubus</taxon>
    </lineage>
</organism>
<keyword evidence="3" id="KW-1185">Reference proteome</keyword>
<sequence>MAFNLASPLHQNCQAHPSAPMALLLTRHAKSSMCSIHHRRLRSLVLPPAPPASQHVPLSAVAPNLPYKPP</sequence>
<evidence type="ECO:0000256" key="1">
    <source>
        <dbReference type="SAM" id="MobiDB-lite"/>
    </source>
</evidence>
<comment type="caution">
    <text evidence="2">The sequence shown here is derived from an EMBL/GenBank/DDBJ whole genome shotgun (WGS) entry which is preliminary data.</text>
</comment>
<protein>
    <submittedName>
        <fullName evidence="2">Uncharacterized protein</fullName>
    </submittedName>
</protein>
<evidence type="ECO:0000313" key="2">
    <source>
        <dbReference type="EMBL" id="KAK9930252.1"/>
    </source>
</evidence>
<feature type="region of interest" description="Disordered" evidence="1">
    <location>
        <begin position="49"/>
        <end position="70"/>
    </location>
</feature>
<accession>A0AAW1X0T9</accession>
<dbReference type="AlphaFoldDB" id="A0AAW1X0T9"/>
<gene>
    <name evidence="2" type="ORF">M0R45_027295</name>
</gene>
<proteinExistence type="predicted"/>